<comment type="caution">
    <text evidence="1">The sequence shown here is derived from an EMBL/GenBank/DDBJ whole genome shotgun (WGS) entry which is preliminary data.</text>
</comment>
<name>A0A9Q3C256_9BASI</name>
<dbReference type="AlphaFoldDB" id="A0A9Q3C256"/>
<gene>
    <name evidence="1" type="ORF">O181_014707</name>
</gene>
<dbReference type="Proteomes" id="UP000765509">
    <property type="component" value="Unassembled WGS sequence"/>
</dbReference>
<dbReference type="InterPro" id="IPR016197">
    <property type="entry name" value="Chromo-like_dom_sf"/>
</dbReference>
<evidence type="ECO:0008006" key="3">
    <source>
        <dbReference type="Google" id="ProtNLM"/>
    </source>
</evidence>
<sequence>MFPSRNKTYTPQNIVEVKDYPVPVKKMINSRKIRLNGKDKRQYLVRFKHQTPDKDKWLAEDSIPDGNLQVRVFKASRRVEQSHKW</sequence>
<dbReference type="OrthoDB" id="3929326at2759"/>
<keyword evidence="2" id="KW-1185">Reference proteome</keyword>
<proteinExistence type="predicted"/>
<evidence type="ECO:0000313" key="2">
    <source>
        <dbReference type="Proteomes" id="UP000765509"/>
    </source>
</evidence>
<organism evidence="1 2">
    <name type="scientific">Austropuccinia psidii MF-1</name>
    <dbReference type="NCBI Taxonomy" id="1389203"/>
    <lineage>
        <taxon>Eukaryota</taxon>
        <taxon>Fungi</taxon>
        <taxon>Dikarya</taxon>
        <taxon>Basidiomycota</taxon>
        <taxon>Pucciniomycotina</taxon>
        <taxon>Pucciniomycetes</taxon>
        <taxon>Pucciniales</taxon>
        <taxon>Sphaerophragmiaceae</taxon>
        <taxon>Austropuccinia</taxon>
    </lineage>
</organism>
<dbReference type="SUPFAM" id="SSF54160">
    <property type="entry name" value="Chromo domain-like"/>
    <property type="match status" value="1"/>
</dbReference>
<accession>A0A9Q3C256</accession>
<evidence type="ECO:0000313" key="1">
    <source>
        <dbReference type="EMBL" id="MBW0474992.1"/>
    </source>
</evidence>
<dbReference type="EMBL" id="AVOT02003944">
    <property type="protein sequence ID" value="MBW0474992.1"/>
    <property type="molecule type" value="Genomic_DNA"/>
</dbReference>
<protein>
    <recommendedName>
        <fullName evidence="3">Chromo domain-containing protein</fullName>
    </recommendedName>
</protein>
<reference evidence="1" key="1">
    <citation type="submission" date="2021-03" db="EMBL/GenBank/DDBJ databases">
        <title>Draft genome sequence of rust myrtle Austropuccinia psidii MF-1, a brazilian biotype.</title>
        <authorList>
            <person name="Quecine M.C."/>
            <person name="Pachon D.M.R."/>
            <person name="Bonatelli M.L."/>
            <person name="Correr F.H."/>
            <person name="Franceschini L.M."/>
            <person name="Leite T.F."/>
            <person name="Margarido G.R.A."/>
            <person name="Almeida C.A."/>
            <person name="Ferrarezi J.A."/>
            <person name="Labate C.A."/>
        </authorList>
    </citation>
    <scope>NUCLEOTIDE SEQUENCE</scope>
    <source>
        <strain evidence="1">MF-1</strain>
    </source>
</reference>